<organism evidence="3 4">
    <name type="scientific">Natronorubrum texcoconense</name>
    <dbReference type="NCBI Taxonomy" id="1095776"/>
    <lineage>
        <taxon>Archaea</taxon>
        <taxon>Methanobacteriati</taxon>
        <taxon>Methanobacteriota</taxon>
        <taxon>Stenosarchaea group</taxon>
        <taxon>Halobacteria</taxon>
        <taxon>Halobacteriales</taxon>
        <taxon>Natrialbaceae</taxon>
        <taxon>Natronorubrum</taxon>
    </lineage>
</organism>
<evidence type="ECO:0000256" key="1">
    <source>
        <dbReference type="ARBA" id="ARBA00022729"/>
    </source>
</evidence>
<dbReference type="NCBIfam" id="TIGR01254">
    <property type="entry name" value="sfuA"/>
    <property type="match status" value="1"/>
</dbReference>
<dbReference type="GO" id="GO:0015888">
    <property type="term" value="P:thiamine transport"/>
    <property type="evidence" value="ECO:0007669"/>
    <property type="project" value="InterPro"/>
</dbReference>
<reference evidence="4" key="1">
    <citation type="submission" date="2016-10" db="EMBL/GenBank/DDBJ databases">
        <authorList>
            <person name="Varghese N."/>
            <person name="Submissions S."/>
        </authorList>
    </citation>
    <scope>NUCLEOTIDE SEQUENCE [LARGE SCALE GENOMIC DNA]</scope>
    <source>
        <strain evidence="4">B4,CECT 8067,JCM 17497</strain>
    </source>
</reference>
<keyword evidence="1" id="KW-0732">Signal</keyword>
<dbReference type="SUPFAM" id="SSF53850">
    <property type="entry name" value="Periplasmic binding protein-like II"/>
    <property type="match status" value="1"/>
</dbReference>
<feature type="region of interest" description="Disordered" evidence="2">
    <location>
        <begin position="23"/>
        <end position="47"/>
    </location>
</feature>
<keyword evidence="4" id="KW-1185">Reference proteome</keyword>
<evidence type="ECO:0000313" key="3">
    <source>
        <dbReference type="EMBL" id="SDK97612.1"/>
    </source>
</evidence>
<dbReference type="GO" id="GO:0030975">
    <property type="term" value="F:thiamine binding"/>
    <property type="evidence" value="ECO:0007669"/>
    <property type="project" value="InterPro"/>
</dbReference>
<feature type="compositionally biased region" description="Acidic residues" evidence="2">
    <location>
        <begin position="37"/>
        <end position="47"/>
    </location>
</feature>
<protein>
    <submittedName>
        <fullName evidence="3">Thiamine transport system substrate-binding protein</fullName>
    </submittedName>
</protein>
<name>A0A1G9GAG5_9EURY</name>
<evidence type="ECO:0000313" key="4">
    <source>
        <dbReference type="Proteomes" id="UP000198882"/>
    </source>
</evidence>
<dbReference type="OrthoDB" id="130870at2157"/>
<dbReference type="Pfam" id="PF13343">
    <property type="entry name" value="SBP_bac_6"/>
    <property type="match status" value="1"/>
</dbReference>
<proteinExistence type="predicted"/>
<dbReference type="RefSeq" id="WP_090311841.1">
    <property type="nucleotide sequence ID" value="NZ_FNFE01000009.1"/>
</dbReference>
<sequence length="378" mass="42210">MKRRTVVRTIGVGAGTAVGLAGCLTRNGDDDPPNGGEDGDPEPEEPDYDGTLRIATYGSMVTGPNPAGPWLEETFVEEYPDAELEWVVPNTGLQHYIRRGEYESEIDVDVLFGFTVGDLARIDDRVGDGSLLRELNLERIDGHERIRDELALGDPHNRSLTYDTGYVSLVYDETELEAPDGFDDLLGSAYDNALLAQHPVTSTPGQAFLLWTIESADAETAFEYWEELLANGVQVHDTWSDAYYDAYIENQRPMVVSYSTDPLFAATEGYEPERHRVAFPNDEGYAVPEGMGIFEGSEEPDLAYAFLEHVLSPESQLELARRNVQFPAIEDVSLSPEFGEAVRQPAEPVTTSYTELRGHLDQWLEDWTERFDDRLGDQ</sequence>
<dbReference type="STRING" id="1095776.SAMN04515672_4416"/>
<dbReference type="InterPro" id="IPR005948">
    <property type="entry name" value="ThiB-like"/>
</dbReference>
<dbReference type="AlphaFoldDB" id="A0A1G9GAG5"/>
<dbReference type="Gene3D" id="3.40.190.10">
    <property type="entry name" value="Periplasmic binding protein-like II"/>
    <property type="match status" value="2"/>
</dbReference>
<evidence type="ECO:0000256" key="2">
    <source>
        <dbReference type="SAM" id="MobiDB-lite"/>
    </source>
</evidence>
<dbReference type="PROSITE" id="PS51257">
    <property type="entry name" value="PROKAR_LIPOPROTEIN"/>
    <property type="match status" value="1"/>
</dbReference>
<dbReference type="PANTHER" id="PTHR30006:SF2">
    <property type="entry name" value="ABC TRANSPORTER SUBSTRATE-BINDING PROTEIN"/>
    <property type="match status" value="1"/>
</dbReference>
<dbReference type="PANTHER" id="PTHR30006">
    <property type="entry name" value="THIAMINE-BINDING PERIPLASMIC PROTEIN-RELATED"/>
    <property type="match status" value="1"/>
</dbReference>
<dbReference type="EMBL" id="FNFE01000009">
    <property type="protein sequence ID" value="SDK97612.1"/>
    <property type="molecule type" value="Genomic_DNA"/>
</dbReference>
<dbReference type="Proteomes" id="UP000198882">
    <property type="component" value="Unassembled WGS sequence"/>
</dbReference>
<accession>A0A1G9GAG5</accession>
<gene>
    <name evidence="3" type="ORF">SAMN04515672_4416</name>
</gene>